<name>A0ABM6JE89_NEIMU</name>
<reference evidence="3" key="1">
    <citation type="submission" date="2017-03" db="EMBL/GenBank/DDBJ databases">
        <title>FDA dAtabase for Regulatory Grade micrObial Sequences (FDA-ARGOS): Supporting development and validation of Infectious Disease Dx tests.</title>
        <authorList>
            <person name="Campos J."/>
            <person name="Goldberg B."/>
            <person name="Tallon L."/>
            <person name="Sadzewicz L."/>
            <person name="Sengamalay N."/>
            <person name="Ott S."/>
            <person name="Godinez A."/>
            <person name="Nagaraj S."/>
            <person name="Vyas G."/>
            <person name="Aluvathingal J."/>
            <person name="Nadendla S."/>
            <person name="Geyer C."/>
            <person name="Nandy P."/>
            <person name="Hobson J."/>
            <person name="Sichtig H."/>
        </authorList>
    </citation>
    <scope>NUCLEOTIDE SEQUENCE [LARGE SCALE GENOMIC DNA]</scope>
    <source>
        <strain evidence="3">FDAARGOS_260</strain>
    </source>
</reference>
<proteinExistence type="predicted"/>
<evidence type="ECO:0000313" key="3">
    <source>
        <dbReference type="Proteomes" id="UP000191272"/>
    </source>
</evidence>
<sequence length="82" mass="9136">MNFSISYLLGAWWVGICLNTGRSSERGSDAWGGFLFFVVRPLVFGCAGFCFYGRLKRDFGFQTTFGLMLFVGKAHATAFMVV</sequence>
<protein>
    <submittedName>
        <fullName evidence="2">Uncharacterized protein</fullName>
    </submittedName>
</protein>
<feature type="transmembrane region" description="Helical" evidence="1">
    <location>
        <begin position="33"/>
        <end position="52"/>
    </location>
</feature>
<evidence type="ECO:0000313" key="2">
    <source>
        <dbReference type="EMBL" id="ARC51913.1"/>
    </source>
</evidence>
<keyword evidence="3" id="KW-1185">Reference proteome</keyword>
<dbReference type="Proteomes" id="UP000191272">
    <property type="component" value="Chromosome"/>
</dbReference>
<keyword evidence="1" id="KW-0812">Transmembrane</keyword>
<dbReference type="EMBL" id="CP020452">
    <property type="protein sequence ID" value="ARC51913.1"/>
    <property type="molecule type" value="Genomic_DNA"/>
</dbReference>
<organism evidence="2 3">
    <name type="scientific">Neisseria mucosa</name>
    <dbReference type="NCBI Taxonomy" id="488"/>
    <lineage>
        <taxon>Bacteria</taxon>
        <taxon>Pseudomonadati</taxon>
        <taxon>Pseudomonadota</taxon>
        <taxon>Betaproteobacteria</taxon>
        <taxon>Neisseriales</taxon>
        <taxon>Neisseriaceae</taxon>
        <taxon>Neisseria</taxon>
    </lineage>
</organism>
<gene>
    <name evidence="2" type="ORF">A6J88_12510</name>
</gene>
<feature type="transmembrane region" description="Helical" evidence="1">
    <location>
        <begin position="59"/>
        <end position="81"/>
    </location>
</feature>
<keyword evidence="1" id="KW-1133">Transmembrane helix</keyword>
<evidence type="ECO:0000256" key="1">
    <source>
        <dbReference type="SAM" id="Phobius"/>
    </source>
</evidence>
<keyword evidence="1" id="KW-0472">Membrane</keyword>
<accession>A0ABM6JE89</accession>